<evidence type="ECO:0000256" key="6">
    <source>
        <dbReference type="PIRSR" id="PIRSR604254-1"/>
    </source>
</evidence>
<keyword evidence="10" id="KW-1185">Reference proteome</keyword>
<keyword evidence="3 8" id="KW-0812">Transmembrane</keyword>
<comment type="subcellular location">
    <subcellularLocation>
        <location evidence="1">Membrane</location>
        <topology evidence="1">Multi-pass membrane protein</topology>
    </subcellularLocation>
</comment>
<name>A0A517KZX0_9PEZI</name>
<evidence type="ECO:0000256" key="1">
    <source>
        <dbReference type="ARBA" id="ARBA00004141"/>
    </source>
</evidence>
<dbReference type="OrthoDB" id="529367at2759"/>
<dbReference type="PANTHER" id="PTHR20855">
    <property type="entry name" value="ADIPOR/PROGESTIN RECEPTOR-RELATED"/>
    <property type="match status" value="1"/>
</dbReference>
<dbReference type="Proteomes" id="UP000316270">
    <property type="component" value="Chromosome 2"/>
</dbReference>
<dbReference type="AlphaFoldDB" id="A0A517KZX0"/>
<dbReference type="STRING" id="50376.A0A517KZX0"/>
<dbReference type="GO" id="GO:0016020">
    <property type="term" value="C:membrane"/>
    <property type="evidence" value="ECO:0007669"/>
    <property type="project" value="UniProtKB-SubCell"/>
</dbReference>
<comment type="similarity">
    <text evidence="2">Belongs to the ADIPOR family.</text>
</comment>
<evidence type="ECO:0000313" key="10">
    <source>
        <dbReference type="Proteomes" id="UP000316270"/>
    </source>
</evidence>
<keyword evidence="5 8" id="KW-0472">Membrane</keyword>
<dbReference type="GO" id="GO:0046872">
    <property type="term" value="F:metal ion binding"/>
    <property type="evidence" value="ECO:0007669"/>
    <property type="project" value="UniProtKB-KW"/>
</dbReference>
<feature type="binding site" evidence="6">
    <location>
        <position position="510"/>
    </location>
    <ligand>
        <name>Zn(2+)</name>
        <dbReference type="ChEBI" id="CHEBI:29105"/>
    </ligand>
</feature>
<feature type="binding site" evidence="6">
    <location>
        <position position="506"/>
    </location>
    <ligand>
        <name>Zn(2+)</name>
        <dbReference type="ChEBI" id="CHEBI:29105"/>
    </ligand>
</feature>
<keyword evidence="6" id="KW-0479">Metal-binding</keyword>
<evidence type="ECO:0000313" key="9">
    <source>
        <dbReference type="EMBL" id="QDS68954.1"/>
    </source>
</evidence>
<dbReference type="EMBL" id="CP042186">
    <property type="protein sequence ID" value="QDS68954.1"/>
    <property type="molecule type" value="Genomic_DNA"/>
</dbReference>
<accession>A0A517KZX0</accession>
<organism evidence="9 10">
    <name type="scientific">Venturia effusa</name>
    <dbReference type="NCBI Taxonomy" id="50376"/>
    <lineage>
        <taxon>Eukaryota</taxon>
        <taxon>Fungi</taxon>
        <taxon>Dikarya</taxon>
        <taxon>Ascomycota</taxon>
        <taxon>Pezizomycotina</taxon>
        <taxon>Dothideomycetes</taxon>
        <taxon>Pleosporomycetidae</taxon>
        <taxon>Venturiales</taxon>
        <taxon>Venturiaceae</taxon>
        <taxon>Venturia</taxon>
    </lineage>
</organism>
<evidence type="ECO:0000256" key="5">
    <source>
        <dbReference type="ARBA" id="ARBA00023136"/>
    </source>
</evidence>
<feature type="transmembrane region" description="Helical" evidence="8">
    <location>
        <begin position="435"/>
        <end position="455"/>
    </location>
</feature>
<feature type="transmembrane region" description="Helical" evidence="8">
    <location>
        <begin position="339"/>
        <end position="362"/>
    </location>
</feature>
<feature type="transmembrane region" description="Helical" evidence="8">
    <location>
        <begin position="402"/>
        <end position="423"/>
    </location>
</feature>
<evidence type="ECO:0000256" key="3">
    <source>
        <dbReference type="ARBA" id="ARBA00022692"/>
    </source>
</evidence>
<evidence type="ECO:0000256" key="7">
    <source>
        <dbReference type="SAM" id="MobiDB-lite"/>
    </source>
</evidence>
<dbReference type="InterPro" id="IPR004254">
    <property type="entry name" value="AdipoR/HlyIII-related"/>
</dbReference>
<feature type="transmembrane region" description="Helical" evidence="8">
    <location>
        <begin position="374"/>
        <end position="396"/>
    </location>
</feature>
<evidence type="ECO:0000256" key="8">
    <source>
        <dbReference type="SAM" id="Phobius"/>
    </source>
</evidence>
<keyword evidence="6" id="KW-0862">Zinc</keyword>
<feature type="region of interest" description="Disordered" evidence="7">
    <location>
        <begin position="223"/>
        <end position="246"/>
    </location>
</feature>
<feature type="transmembrane region" description="Helical" evidence="8">
    <location>
        <begin position="467"/>
        <end position="488"/>
    </location>
</feature>
<evidence type="ECO:0000256" key="4">
    <source>
        <dbReference type="ARBA" id="ARBA00022989"/>
    </source>
</evidence>
<dbReference type="GO" id="GO:0038023">
    <property type="term" value="F:signaling receptor activity"/>
    <property type="evidence" value="ECO:0007669"/>
    <property type="project" value="TreeGrafter"/>
</dbReference>
<feature type="compositionally biased region" description="Low complexity" evidence="7">
    <location>
        <begin position="227"/>
        <end position="236"/>
    </location>
</feature>
<gene>
    <name evidence="9" type="ORF">FKW77_008725</name>
</gene>
<proteinExistence type="inferred from homology"/>
<feature type="binding site" evidence="6">
    <location>
        <position position="360"/>
    </location>
    <ligand>
        <name>Zn(2+)</name>
        <dbReference type="ChEBI" id="CHEBI:29105"/>
    </ligand>
</feature>
<reference evidence="9 10" key="1">
    <citation type="submission" date="2019-07" db="EMBL/GenBank/DDBJ databases">
        <title>Finished genome of Venturia effusa.</title>
        <authorList>
            <person name="Young C.A."/>
            <person name="Cox M.P."/>
            <person name="Ganley A.R.D."/>
            <person name="David W.J."/>
        </authorList>
    </citation>
    <scope>NUCLEOTIDE SEQUENCE [LARGE SCALE GENOMIC DNA]</scope>
    <source>
        <strain evidence="10">albino</strain>
    </source>
</reference>
<dbReference type="Pfam" id="PF03006">
    <property type="entry name" value="HlyIII"/>
    <property type="match status" value="1"/>
</dbReference>
<keyword evidence="4 8" id="KW-1133">Transmembrane helix</keyword>
<dbReference type="PANTHER" id="PTHR20855:SF52">
    <property type="entry name" value="ADIPONECTIN RECEPTOR PROTEIN"/>
    <property type="match status" value="1"/>
</dbReference>
<evidence type="ECO:0000256" key="2">
    <source>
        <dbReference type="ARBA" id="ARBA00007018"/>
    </source>
</evidence>
<dbReference type="GO" id="GO:0006882">
    <property type="term" value="P:intracellular zinc ion homeostasis"/>
    <property type="evidence" value="ECO:0007669"/>
    <property type="project" value="TreeGrafter"/>
</dbReference>
<protein>
    <submittedName>
        <fullName evidence="9">Uncharacterized protein</fullName>
    </submittedName>
</protein>
<feature type="transmembrane region" description="Helical" evidence="8">
    <location>
        <begin position="306"/>
        <end position="324"/>
    </location>
</feature>
<sequence>MPIFIPPSPSQRPLDHVLPSQSTDRSIQWSALICTFLVQATLVSTVASSAQVEIVSCASGEGAALITGTSSKPGENNPDLLGMGFLTFESAGQLQARTTSPAFWVVLGPPTRAGRVVDDDTFKSRDGRLRIGTPGEVRGSAMSKTTVAQRRIRNWDWLQMNSIKPTVGPCDIRVRIGPDGSLRLSWKLALGTILITCYLSGNCGPLAARTAPLKRDRWDAEMVKTASNPRSPTSPSIRRRNSDRKESIASSILPNALEGALLCTIHEIEHWQHDNEYLLAHYRRVSNSYLKSLKSLFYLHNQTGNIYSHLIGVVLFTSWAYSTFNDLLRRYPTSDLNDILVFGGFFAGALTCFGLSAFFHTFGNHSHKVYHSWLLLDLYGIFALIVGTVFSATYYGFYCERIWWKVYSVGITVITTTCATFCTNPRFRTPKWRGVRAFLFVSIGWSGAIPMTHAVQKWGRAQIDAQMGWNILFLEGLLYITGAIIYAARIPERWRPGTFDIWGNSHQLFHMFAVFGAVMHLRGIITAFDYAHDPATRRVCNMT</sequence>
<feature type="transmembrane region" description="Helical" evidence="8">
    <location>
        <begin position="508"/>
        <end position="528"/>
    </location>
</feature>